<evidence type="ECO:0000313" key="1">
    <source>
        <dbReference type="EMBL" id="GJJ06695.1"/>
    </source>
</evidence>
<name>A0AAV5A115_9AGAM</name>
<reference evidence="1" key="1">
    <citation type="submission" date="2021-10" db="EMBL/GenBank/DDBJ databases">
        <title>De novo Genome Assembly of Clathrus columnatus (Basidiomycota, Fungi) Using Illumina and Nanopore Sequence Data.</title>
        <authorList>
            <person name="Ogiso-Tanaka E."/>
            <person name="Itagaki H."/>
            <person name="Hosoya T."/>
            <person name="Hosaka K."/>
        </authorList>
    </citation>
    <scope>NUCLEOTIDE SEQUENCE</scope>
    <source>
        <strain evidence="1">MO-923</strain>
    </source>
</reference>
<keyword evidence="2" id="KW-1185">Reference proteome</keyword>
<gene>
    <name evidence="1" type="ORF">Clacol_000890</name>
</gene>
<accession>A0AAV5A115</accession>
<sequence length="652" mass="73967">MSSMSSTMSLSLIHPDKIFTDVPPLPRPWTISPQLTPSQGSSVSLKWKESRGLHRGPLRRFQTALRTVHKRKVTWPVDESALSDLPPEKYLKSLMQPIADLFTQLRSLKVVKRPVECISIELGEFIYGVTFSVETDLSGWLGTPPIILALNTKDLVDADGRIGFPVEYALSKALDYNPLATSVIMTNFSQIIIFSLPGWNRPEPIYDKISTDRPSLALRVLSAAYLYNVAPDYSIILEPPPIIESDPTLILPEGPPEDPSKPLLSDEELFVTHHRHSDFDLATLIRNGDRAHQFFRWKEYVQRSYPKVVAHSQDVLTGSTNNIGNMLFPKHSGPIYPYDPSEIPTDTAEHLKSIQRESPLVSCGIADSFAKSKTFTIEIQNVIAEGSNRGFCIVYKCRLTSIDNEPISRPSAPPLYLKLFDDRFQVLEKPDPVDDEERYENLYMWFDTFIVAEMYALNESSVYNKLRSVQGTVIPWFYGMHQFTLPNGMILYGLLMEYIDGCELTSSLIRNMSVDRQIKLMSVYCNINNCRHASRVLDVADVAQRDWHPGQLLIHNKLGTDIDHAVLIDFAMATQTWSLDEPNLLSNYFGVLRILSESYEGGPSGMDWKFAWKHFGEPDDWDPIMAFRGKDPESKEVMVLEARDMFPYISSA</sequence>
<organism evidence="1 2">
    <name type="scientific">Clathrus columnatus</name>
    <dbReference type="NCBI Taxonomy" id="1419009"/>
    <lineage>
        <taxon>Eukaryota</taxon>
        <taxon>Fungi</taxon>
        <taxon>Dikarya</taxon>
        <taxon>Basidiomycota</taxon>
        <taxon>Agaricomycotina</taxon>
        <taxon>Agaricomycetes</taxon>
        <taxon>Phallomycetidae</taxon>
        <taxon>Phallales</taxon>
        <taxon>Clathraceae</taxon>
        <taxon>Clathrus</taxon>
    </lineage>
</organism>
<dbReference type="EMBL" id="BPWL01000001">
    <property type="protein sequence ID" value="GJJ06695.1"/>
    <property type="molecule type" value="Genomic_DNA"/>
</dbReference>
<dbReference type="InterPro" id="IPR011009">
    <property type="entry name" value="Kinase-like_dom_sf"/>
</dbReference>
<comment type="caution">
    <text evidence="1">The sequence shown here is derived from an EMBL/GenBank/DDBJ whole genome shotgun (WGS) entry which is preliminary data.</text>
</comment>
<dbReference type="Proteomes" id="UP001050691">
    <property type="component" value="Unassembled WGS sequence"/>
</dbReference>
<evidence type="ECO:0000313" key="2">
    <source>
        <dbReference type="Proteomes" id="UP001050691"/>
    </source>
</evidence>
<dbReference type="SUPFAM" id="SSF56112">
    <property type="entry name" value="Protein kinase-like (PK-like)"/>
    <property type="match status" value="1"/>
</dbReference>
<evidence type="ECO:0008006" key="3">
    <source>
        <dbReference type="Google" id="ProtNLM"/>
    </source>
</evidence>
<protein>
    <recommendedName>
        <fullName evidence="3">Aminoglycoside phosphotransferase domain-containing protein</fullName>
    </recommendedName>
</protein>
<proteinExistence type="predicted"/>
<dbReference type="AlphaFoldDB" id="A0AAV5A115"/>